<dbReference type="Gene3D" id="3.40.190.10">
    <property type="entry name" value="Periplasmic binding protein-like II"/>
    <property type="match status" value="1"/>
</dbReference>
<name>A0ABS9X3Y5_9GAMM</name>
<feature type="domain" description="Solute-binding protein family 5" evidence="1">
    <location>
        <begin position="76"/>
        <end position="453"/>
    </location>
</feature>
<proteinExistence type="predicted"/>
<dbReference type="PROSITE" id="PS51257">
    <property type="entry name" value="PROKAR_LIPOPROTEIN"/>
    <property type="match status" value="1"/>
</dbReference>
<dbReference type="RefSeq" id="WP_242285982.1">
    <property type="nucleotide sequence ID" value="NZ_JAKKSL010000002.1"/>
</dbReference>
<dbReference type="PIRSF" id="PIRSF002741">
    <property type="entry name" value="MppA"/>
    <property type="match status" value="1"/>
</dbReference>
<evidence type="ECO:0000259" key="1">
    <source>
        <dbReference type="Pfam" id="PF00496"/>
    </source>
</evidence>
<dbReference type="Gene3D" id="3.10.105.10">
    <property type="entry name" value="Dipeptide-binding Protein, Domain 3"/>
    <property type="match status" value="1"/>
</dbReference>
<dbReference type="PANTHER" id="PTHR30290">
    <property type="entry name" value="PERIPLASMIC BINDING COMPONENT OF ABC TRANSPORTER"/>
    <property type="match status" value="1"/>
</dbReference>
<reference evidence="2" key="1">
    <citation type="submission" date="2022-01" db="EMBL/GenBank/DDBJ databases">
        <title>Colwellia maritima, isolated from seawater.</title>
        <authorList>
            <person name="Kristyanto S."/>
            <person name="Jung J."/>
            <person name="Jeon C.O."/>
        </authorList>
    </citation>
    <scope>NUCLEOTIDE SEQUENCE</scope>
    <source>
        <strain evidence="2">MSW7</strain>
    </source>
</reference>
<dbReference type="PANTHER" id="PTHR30290:SF28">
    <property type="entry name" value="ABC TRANSPORTER PERIPLASMIC-BINDING PROTEIN SAPA-RELATED"/>
    <property type="match status" value="1"/>
</dbReference>
<dbReference type="InterPro" id="IPR030678">
    <property type="entry name" value="Peptide/Ni-bd"/>
</dbReference>
<dbReference type="Gene3D" id="3.90.76.10">
    <property type="entry name" value="Dipeptide-binding Protein, Domain 1"/>
    <property type="match status" value="1"/>
</dbReference>
<dbReference type="InterPro" id="IPR000914">
    <property type="entry name" value="SBP_5_dom"/>
</dbReference>
<dbReference type="Pfam" id="PF00496">
    <property type="entry name" value="SBP_bac_5"/>
    <property type="match status" value="1"/>
</dbReference>
<dbReference type="CDD" id="cd08493">
    <property type="entry name" value="PBP2_DppA_like"/>
    <property type="match status" value="1"/>
</dbReference>
<gene>
    <name evidence="2" type="ORF">L3081_10630</name>
</gene>
<dbReference type="Proteomes" id="UP001139646">
    <property type="component" value="Unassembled WGS sequence"/>
</dbReference>
<dbReference type="SUPFAM" id="SSF53850">
    <property type="entry name" value="Periplasmic binding protein-like II"/>
    <property type="match status" value="1"/>
</dbReference>
<dbReference type="InterPro" id="IPR039424">
    <property type="entry name" value="SBP_5"/>
</dbReference>
<sequence>MSKRTLNSVVCMSLLSLFGCNDESIVSLSEHSVIYCAEGSPETFNPQLITSGTTIDATSNQLYDRLLTYQGVENTLTPALAKSWHVTKNGKKVTFYLRKDVAFHQTDYFTPTRFLNADDVLFSFNRMLKEDHPFHLVSGGSYPFFQNIGLKDLVEKIEKINDYTIRFHLTHADNAFLANLATDYAIILSAEYAEQLTKQNNKANIDTYPIGTGPFKLKEYRVGSLIRFYRHDQYWQEPAKIEQLVFDITPSNTGRLTKLLAKECDVTAYPIAHNKISQNKNLILESITALNVGYFGFNVRNPPFDNKLVRQAISYAINKQVLLETIYKGKAELANSILPNTSWAFDDTIAEQEFNPMLAKSLLEVVGYPQGFTMDLWAMPVQRAYNPNAITMAKLIQADLNNIGIKVNIVSYEWNTFLNRLKRGEHQSFLLGWSADHPDPDNFFSPMLSCSAADTGSNTTFWCNQEYDDIIQQALQTNNLNLRKKYYAQAMKIITQEIPLIPIAHSKRYQARSDNVTGEILAAFGGINFYSAAKAIPLKKIKNTKIKIVPSEEVDPPQIGKQ</sequence>
<evidence type="ECO:0000313" key="3">
    <source>
        <dbReference type="Proteomes" id="UP001139646"/>
    </source>
</evidence>
<accession>A0ABS9X3Y5</accession>
<comment type="caution">
    <text evidence="2">The sequence shown here is derived from an EMBL/GenBank/DDBJ whole genome shotgun (WGS) entry which is preliminary data.</text>
</comment>
<organism evidence="2 3">
    <name type="scientific">Colwellia maritima</name>
    <dbReference type="NCBI Taxonomy" id="2912588"/>
    <lineage>
        <taxon>Bacteria</taxon>
        <taxon>Pseudomonadati</taxon>
        <taxon>Pseudomonadota</taxon>
        <taxon>Gammaproteobacteria</taxon>
        <taxon>Alteromonadales</taxon>
        <taxon>Colwelliaceae</taxon>
        <taxon>Colwellia</taxon>
    </lineage>
</organism>
<evidence type="ECO:0000313" key="2">
    <source>
        <dbReference type="EMBL" id="MCI2283772.1"/>
    </source>
</evidence>
<keyword evidence="3" id="KW-1185">Reference proteome</keyword>
<dbReference type="EMBL" id="JAKKSL010000002">
    <property type="protein sequence ID" value="MCI2283772.1"/>
    <property type="molecule type" value="Genomic_DNA"/>
</dbReference>
<protein>
    <submittedName>
        <fullName evidence="2">ABC transporter substrate-binding protein</fullName>
    </submittedName>
</protein>